<evidence type="ECO:0000256" key="7">
    <source>
        <dbReference type="HAMAP-Rule" id="MF_01933"/>
    </source>
</evidence>
<sequence length="372" mass="41491">MKMDKIELLHLKMPLLHPFETSFGRLTEKDFYLIKMFSGEHIGYGESVAMPNPGYTEETTGTSAYMMEEFLIPLLFKNKINHPDDVSAIFSPIRRNNMAKAALEGAVWDLYSKKRKISLAHALGGTRESIDVGVSIGIQKSIDDLLLKIEGYLSEGYKKIKVKIKPGYDLEPLTKIREKFGINIPLMADANSAYSLEDLDHLKKLDPLKLLMIEQPLAFDDMLDHAVLQKQLDTPICLDESICSAEDARKAIELDSCRIINLKIGRVGGLTEAKKIHDLCQKNNIPVWCGGMLEAGVGRAHNIAITSLSNFTIAGDTSASDRYWQEDIIQPEVQMSAPGKIAVPTSAGIGYELNEQVIKKYMIGKKIYTNDI</sequence>
<dbReference type="Pfam" id="PF13378">
    <property type="entry name" value="MR_MLE_C"/>
    <property type="match status" value="1"/>
</dbReference>
<dbReference type="EC" id="4.2.1.113" evidence="6 7"/>
<dbReference type="AlphaFoldDB" id="A0A437KDL0"/>
<dbReference type="RefSeq" id="WP_127737343.1">
    <property type="nucleotide sequence ID" value="NZ_CAJCKN010000069.1"/>
</dbReference>
<dbReference type="EMBL" id="RZTZ01000002">
    <property type="protein sequence ID" value="RVT65122.1"/>
    <property type="molecule type" value="Genomic_DNA"/>
</dbReference>
<feature type="active site" description="Proton donor" evidence="7">
    <location>
        <position position="163"/>
    </location>
</feature>
<dbReference type="GO" id="GO:0009234">
    <property type="term" value="P:menaquinone biosynthetic process"/>
    <property type="evidence" value="ECO:0007669"/>
    <property type="project" value="UniProtKB-UniRule"/>
</dbReference>
<evidence type="ECO:0000313" key="9">
    <source>
        <dbReference type="EMBL" id="RVT65122.1"/>
    </source>
</evidence>
<dbReference type="SMART" id="SM00922">
    <property type="entry name" value="MR_MLE"/>
    <property type="match status" value="1"/>
</dbReference>
<dbReference type="SFLD" id="SFLDS00001">
    <property type="entry name" value="Enolase"/>
    <property type="match status" value="1"/>
</dbReference>
<dbReference type="PANTHER" id="PTHR48073:SF5">
    <property type="entry name" value="O-SUCCINYLBENZOATE SYNTHASE"/>
    <property type="match status" value="1"/>
</dbReference>
<feature type="domain" description="Mandelate racemase/muconate lactonizing enzyme C-terminal" evidence="8">
    <location>
        <begin position="142"/>
        <end position="235"/>
    </location>
</feature>
<feature type="binding site" evidence="7">
    <location>
        <position position="214"/>
    </location>
    <ligand>
        <name>Mg(2+)</name>
        <dbReference type="ChEBI" id="CHEBI:18420"/>
    </ligand>
</feature>
<dbReference type="PANTHER" id="PTHR48073">
    <property type="entry name" value="O-SUCCINYLBENZOATE SYNTHASE-RELATED"/>
    <property type="match status" value="1"/>
</dbReference>
<dbReference type="Gene3D" id="3.20.20.120">
    <property type="entry name" value="Enolase-like C-terminal domain"/>
    <property type="match status" value="1"/>
</dbReference>
<evidence type="ECO:0000256" key="2">
    <source>
        <dbReference type="ARBA" id="ARBA00022428"/>
    </source>
</evidence>
<feature type="binding site" evidence="7">
    <location>
        <position position="239"/>
    </location>
    <ligand>
        <name>Mg(2+)</name>
        <dbReference type="ChEBI" id="CHEBI:18420"/>
    </ligand>
</feature>
<dbReference type="InterPro" id="IPR047585">
    <property type="entry name" value="MenC"/>
</dbReference>
<evidence type="ECO:0000313" key="10">
    <source>
        <dbReference type="Proteomes" id="UP000288024"/>
    </source>
</evidence>
<dbReference type="HAMAP" id="MF_01933">
    <property type="entry name" value="MenC_2"/>
    <property type="match status" value="1"/>
</dbReference>
<dbReference type="GO" id="GO:0043748">
    <property type="term" value="F:O-succinylbenzoate synthase activity"/>
    <property type="evidence" value="ECO:0007669"/>
    <property type="project" value="UniProtKB-EC"/>
</dbReference>
<dbReference type="SUPFAM" id="SSF51604">
    <property type="entry name" value="Enolase C-terminal domain-like"/>
    <property type="match status" value="1"/>
</dbReference>
<dbReference type="SUPFAM" id="SSF54826">
    <property type="entry name" value="Enolase N-terminal domain-like"/>
    <property type="match status" value="1"/>
</dbReference>
<dbReference type="InterPro" id="IPR029065">
    <property type="entry name" value="Enolase_C-like"/>
</dbReference>
<dbReference type="Pfam" id="PF02746">
    <property type="entry name" value="MR_MLE_N"/>
    <property type="match status" value="1"/>
</dbReference>
<keyword evidence="4 7" id="KW-0460">Magnesium</keyword>
<comment type="function">
    <text evidence="7">Converts 2-succinyl-6-hydroxy-2,4-cyclohexadiene-1-carboxylate (SHCHC) to 2-succinylbenzoate (OSB).</text>
</comment>
<dbReference type="NCBIfam" id="TIGR01928">
    <property type="entry name" value="menC_lowGC_arch"/>
    <property type="match status" value="1"/>
</dbReference>
<evidence type="ECO:0000256" key="4">
    <source>
        <dbReference type="ARBA" id="ARBA00022842"/>
    </source>
</evidence>
<feature type="active site" description="Proton acceptor" evidence="7">
    <location>
        <position position="263"/>
    </location>
</feature>
<comment type="pathway">
    <text evidence="7">Quinol/quinone metabolism; menaquinone biosynthesis.</text>
</comment>
<comment type="catalytic activity">
    <reaction evidence="7">
        <text>(1R,6R)-6-hydroxy-2-succinyl-cyclohexa-2,4-diene-1-carboxylate = 2-succinylbenzoate + H2O</text>
        <dbReference type="Rhea" id="RHEA:10196"/>
        <dbReference type="ChEBI" id="CHEBI:15377"/>
        <dbReference type="ChEBI" id="CHEBI:18325"/>
        <dbReference type="ChEBI" id="CHEBI:58689"/>
        <dbReference type="EC" id="4.2.1.113"/>
    </reaction>
</comment>
<dbReference type="InterPro" id="IPR013341">
    <property type="entry name" value="Mandelate_racemase_N_dom"/>
</dbReference>
<evidence type="ECO:0000259" key="8">
    <source>
        <dbReference type="SMART" id="SM00922"/>
    </source>
</evidence>
<organism evidence="9 10">
    <name type="scientific">Niallia taxi</name>
    <dbReference type="NCBI Taxonomy" id="2499688"/>
    <lineage>
        <taxon>Bacteria</taxon>
        <taxon>Bacillati</taxon>
        <taxon>Bacillota</taxon>
        <taxon>Bacilli</taxon>
        <taxon>Bacillales</taxon>
        <taxon>Bacillaceae</taxon>
        <taxon>Niallia</taxon>
    </lineage>
</organism>
<dbReference type="SFLD" id="SFLDG00180">
    <property type="entry name" value="muconate_cycloisomerase"/>
    <property type="match status" value="1"/>
</dbReference>
<gene>
    <name evidence="7 9" type="primary">menC</name>
    <name evidence="9" type="ORF">EM808_06315</name>
</gene>
<dbReference type="InterPro" id="IPR013342">
    <property type="entry name" value="Mandelate_racemase_C"/>
</dbReference>
<dbReference type="UniPathway" id="UPA00079"/>
<comment type="similarity">
    <text evidence="7">Belongs to the mandelate racemase/muconate lactonizing enzyme family. MenC type 2 subfamily.</text>
</comment>
<evidence type="ECO:0000256" key="5">
    <source>
        <dbReference type="ARBA" id="ARBA00023239"/>
    </source>
</evidence>
<dbReference type="CDD" id="cd03317">
    <property type="entry name" value="NAAAR"/>
    <property type="match status" value="1"/>
</dbReference>
<dbReference type="Proteomes" id="UP000288024">
    <property type="component" value="Unassembled WGS sequence"/>
</dbReference>
<dbReference type="UniPathway" id="UPA01057">
    <property type="reaction ID" value="UER00165"/>
</dbReference>
<comment type="caution">
    <text evidence="9">The sequence shown here is derived from an EMBL/GenBank/DDBJ whole genome shotgun (WGS) entry which is preliminary data.</text>
</comment>
<comment type="cofactor">
    <cofactor evidence="1 7">
        <name>a divalent metal cation</name>
        <dbReference type="ChEBI" id="CHEBI:60240"/>
    </cofactor>
</comment>
<proteinExistence type="inferred from homology"/>
<evidence type="ECO:0000256" key="6">
    <source>
        <dbReference type="ARBA" id="ARBA00029491"/>
    </source>
</evidence>
<name>A0A437KDL0_9BACI</name>
<evidence type="ECO:0000256" key="1">
    <source>
        <dbReference type="ARBA" id="ARBA00001968"/>
    </source>
</evidence>
<reference evidence="9 10" key="1">
    <citation type="submission" date="2019-01" db="EMBL/GenBank/DDBJ databases">
        <title>Bacillus sp. M5HDSG1-1, whole genome shotgun sequence.</title>
        <authorList>
            <person name="Tuo L."/>
        </authorList>
    </citation>
    <scope>NUCLEOTIDE SEQUENCE [LARGE SCALE GENOMIC DNA]</scope>
    <source>
        <strain evidence="9 10">M5HDSG1-1</strain>
    </source>
</reference>
<feature type="binding site" evidence="7">
    <location>
        <position position="189"/>
    </location>
    <ligand>
        <name>Mg(2+)</name>
        <dbReference type="ChEBI" id="CHEBI:18420"/>
    </ligand>
</feature>
<dbReference type="SFLD" id="SFLDF00009">
    <property type="entry name" value="o-succinylbenzoate_synthase"/>
    <property type="match status" value="1"/>
</dbReference>
<keyword evidence="5 7" id="KW-0456">Lyase</keyword>
<dbReference type="GO" id="GO:0016854">
    <property type="term" value="F:racemase and epimerase activity"/>
    <property type="evidence" value="ECO:0007669"/>
    <property type="project" value="UniProtKB-ARBA"/>
</dbReference>
<comment type="pathway">
    <text evidence="7">Quinol/quinone metabolism; 1,4-dihydroxy-2-naphthoate biosynthesis; 1,4-dihydroxy-2-naphthoate from chorismate: step 4/7.</text>
</comment>
<keyword evidence="2 7" id="KW-0474">Menaquinone biosynthesis</keyword>
<evidence type="ECO:0000256" key="3">
    <source>
        <dbReference type="ARBA" id="ARBA00022723"/>
    </source>
</evidence>
<dbReference type="InterPro" id="IPR036849">
    <property type="entry name" value="Enolase-like_C_sf"/>
</dbReference>
<protein>
    <recommendedName>
        <fullName evidence="6 7">o-succinylbenzoate synthase</fullName>
        <shortName evidence="7">OSB synthase</shortName>
        <shortName evidence="7">OSBS</shortName>
        <ecNumber evidence="6 7">4.2.1.113</ecNumber>
    </recommendedName>
    <alternativeName>
        <fullName evidence="7">4-(2'-carboxyphenyl)-4-oxybutyric acid synthase</fullName>
    </alternativeName>
    <alternativeName>
        <fullName evidence="7">o-succinylbenzoic acid synthase</fullName>
    </alternativeName>
</protein>
<keyword evidence="10" id="KW-1185">Reference proteome</keyword>
<accession>A0A437KDL0</accession>
<dbReference type="InterPro" id="IPR010197">
    <property type="entry name" value="OSBS/NAAAR"/>
</dbReference>
<keyword evidence="3 7" id="KW-0479">Metal-binding</keyword>
<dbReference type="InterPro" id="IPR029017">
    <property type="entry name" value="Enolase-like_N"/>
</dbReference>
<dbReference type="GO" id="GO:0000287">
    <property type="term" value="F:magnesium ion binding"/>
    <property type="evidence" value="ECO:0007669"/>
    <property type="project" value="UniProtKB-UniRule"/>
</dbReference>
<dbReference type="Gene3D" id="3.30.390.10">
    <property type="entry name" value="Enolase-like, N-terminal domain"/>
    <property type="match status" value="1"/>
</dbReference>